<dbReference type="WBParaSite" id="Pan_g19986.t1">
    <property type="protein sequence ID" value="Pan_g19986.t1"/>
    <property type="gene ID" value="Pan_g19986"/>
</dbReference>
<proteinExistence type="predicted"/>
<sequence>MSQKPCSFDSGDSSLPESEPKSNPEPSKLLLSLLLDSDERRPPRPPGPPCCGAPLPSMLSSRLLDSDE</sequence>
<keyword evidence="2" id="KW-1185">Reference proteome</keyword>
<evidence type="ECO:0000256" key="1">
    <source>
        <dbReference type="SAM" id="MobiDB-lite"/>
    </source>
</evidence>
<evidence type="ECO:0000313" key="2">
    <source>
        <dbReference type="Proteomes" id="UP000492821"/>
    </source>
</evidence>
<organism evidence="2 3">
    <name type="scientific">Panagrellus redivivus</name>
    <name type="common">Microworm</name>
    <dbReference type="NCBI Taxonomy" id="6233"/>
    <lineage>
        <taxon>Eukaryota</taxon>
        <taxon>Metazoa</taxon>
        <taxon>Ecdysozoa</taxon>
        <taxon>Nematoda</taxon>
        <taxon>Chromadorea</taxon>
        <taxon>Rhabditida</taxon>
        <taxon>Tylenchina</taxon>
        <taxon>Panagrolaimomorpha</taxon>
        <taxon>Panagrolaimoidea</taxon>
        <taxon>Panagrolaimidae</taxon>
        <taxon>Panagrellus</taxon>
    </lineage>
</organism>
<evidence type="ECO:0000313" key="3">
    <source>
        <dbReference type="WBParaSite" id="Pan_g19986.t1"/>
    </source>
</evidence>
<dbReference type="Proteomes" id="UP000492821">
    <property type="component" value="Unassembled WGS sequence"/>
</dbReference>
<protein>
    <submittedName>
        <fullName evidence="3">Uncharacterized protein</fullName>
    </submittedName>
</protein>
<reference evidence="2" key="1">
    <citation type="journal article" date="2013" name="Genetics">
        <title>The draft genome and transcriptome of Panagrellus redivivus are shaped by the harsh demands of a free-living lifestyle.</title>
        <authorList>
            <person name="Srinivasan J."/>
            <person name="Dillman A.R."/>
            <person name="Macchietto M.G."/>
            <person name="Heikkinen L."/>
            <person name="Lakso M."/>
            <person name="Fracchia K.M."/>
            <person name="Antoshechkin I."/>
            <person name="Mortazavi A."/>
            <person name="Wong G."/>
            <person name="Sternberg P.W."/>
        </authorList>
    </citation>
    <scope>NUCLEOTIDE SEQUENCE [LARGE SCALE GENOMIC DNA]</scope>
    <source>
        <strain evidence="2">MT8872</strain>
    </source>
</reference>
<dbReference type="AlphaFoldDB" id="A0A7E4VEM9"/>
<feature type="region of interest" description="Disordered" evidence="1">
    <location>
        <begin position="1"/>
        <end position="68"/>
    </location>
</feature>
<accession>A0A7E4VEM9</accession>
<feature type="compositionally biased region" description="Low complexity" evidence="1">
    <location>
        <begin position="24"/>
        <end position="35"/>
    </location>
</feature>
<name>A0A7E4VEM9_PANRE</name>
<reference evidence="3" key="2">
    <citation type="submission" date="2020-10" db="UniProtKB">
        <authorList>
            <consortium name="WormBaseParasite"/>
        </authorList>
    </citation>
    <scope>IDENTIFICATION</scope>
</reference>